<proteinExistence type="predicted"/>
<feature type="region of interest" description="Disordered" evidence="1">
    <location>
        <begin position="1"/>
        <end position="33"/>
    </location>
</feature>
<dbReference type="Proteomes" id="UP001174694">
    <property type="component" value="Unassembled WGS sequence"/>
</dbReference>
<feature type="compositionally biased region" description="Low complexity" evidence="1">
    <location>
        <begin position="312"/>
        <end position="330"/>
    </location>
</feature>
<feature type="region of interest" description="Disordered" evidence="1">
    <location>
        <begin position="212"/>
        <end position="340"/>
    </location>
</feature>
<dbReference type="AlphaFoldDB" id="A0AA38RGP0"/>
<comment type="caution">
    <text evidence="3">The sequence shown here is derived from an EMBL/GenBank/DDBJ whole genome shotgun (WGS) entry which is preliminary data.</text>
</comment>
<keyword evidence="4" id="KW-1185">Reference proteome</keyword>
<organism evidence="3 4">
    <name type="scientific">Pleurostoma richardsiae</name>
    <dbReference type="NCBI Taxonomy" id="41990"/>
    <lineage>
        <taxon>Eukaryota</taxon>
        <taxon>Fungi</taxon>
        <taxon>Dikarya</taxon>
        <taxon>Ascomycota</taxon>
        <taxon>Pezizomycotina</taxon>
        <taxon>Sordariomycetes</taxon>
        <taxon>Sordariomycetidae</taxon>
        <taxon>Calosphaeriales</taxon>
        <taxon>Pleurostomataceae</taxon>
        <taxon>Pleurostoma</taxon>
    </lineage>
</organism>
<dbReference type="InterPro" id="IPR024752">
    <property type="entry name" value="Myb/SANT-like_dom"/>
</dbReference>
<feature type="region of interest" description="Disordered" evidence="1">
    <location>
        <begin position="161"/>
        <end position="190"/>
    </location>
</feature>
<dbReference type="PANTHER" id="PTHR46929">
    <property type="entry name" value="EXPRESSED PROTEIN"/>
    <property type="match status" value="1"/>
</dbReference>
<accession>A0AA38RGP0</accession>
<protein>
    <submittedName>
        <fullName evidence="3">L10-interacting MYB domain-containing protein</fullName>
    </submittedName>
</protein>
<evidence type="ECO:0000313" key="3">
    <source>
        <dbReference type="EMBL" id="KAJ9137475.1"/>
    </source>
</evidence>
<reference evidence="3" key="1">
    <citation type="submission" date="2022-07" db="EMBL/GenBank/DDBJ databases">
        <title>Fungi with potential for degradation of polypropylene.</title>
        <authorList>
            <person name="Gostincar C."/>
        </authorList>
    </citation>
    <scope>NUCLEOTIDE SEQUENCE</scope>
    <source>
        <strain evidence="3">EXF-13308</strain>
    </source>
</reference>
<sequence>MSEGDYGSPDGSHALTRGAHHDGNQGASSRKGPRFSWTPAYEATFFRSLCESVQLGLKDNHSFKQEAWDRAAQALQERHGAYPNKGHLINKSDNARKKFRLWRGLREDPDFLYNPVTKTVTGSEEAWRAHIEKEPLSRSLRGRPFEHEDFMEILFPDVIGSGGAPKRVTKPRRKGPDALPGSDETDTPGTAILDLLTDPNDSYQQVVQNPAMQQLRSTQGQAAPTAPMVPALPTVAGSQRPTSTILPPRTSIASTSALTPPEENAPHTRKRFLPSDSTAVAGAAPTDKRRRTTMGGTSTTGASNNYIDLTHHQQQQQQQQQQQHQQQLHHAAGASSRQHPMEDTMLASLADALRGRVAGPRWSEQAMEMFFREFADEDMDLQVKIAEKALTDPNKAMMFCLMPVTLRKHWVKRLREVHNRIA</sequence>
<gene>
    <name evidence="3" type="ORF">NKR23_g9129</name>
</gene>
<evidence type="ECO:0000259" key="2">
    <source>
        <dbReference type="Pfam" id="PF12776"/>
    </source>
</evidence>
<dbReference type="PANTHER" id="PTHR46929:SF3">
    <property type="entry name" value="MYB_SANT-LIKE DOMAIN-CONTAINING PROTEIN"/>
    <property type="match status" value="1"/>
</dbReference>
<dbReference type="Pfam" id="PF12776">
    <property type="entry name" value="Myb_DNA-bind_3"/>
    <property type="match status" value="1"/>
</dbReference>
<evidence type="ECO:0000256" key="1">
    <source>
        <dbReference type="SAM" id="MobiDB-lite"/>
    </source>
</evidence>
<feature type="compositionally biased region" description="Polar residues" evidence="1">
    <location>
        <begin position="212"/>
        <end position="222"/>
    </location>
</feature>
<name>A0AA38RGP0_9PEZI</name>
<feature type="compositionally biased region" description="Polar residues" evidence="1">
    <location>
        <begin position="236"/>
        <end position="258"/>
    </location>
</feature>
<feature type="domain" description="Myb/SANT-like" evidence="2">
    <location>
        <begin position="36"/>
        <end position="130"/>
    </location>
</feature>
<dbReference type="EMBL" id="JANBVO010000034">
    <property type="protein sequence ID" value="KAJ9137475.1"/>
    <property type="molecule type" value="Genomic_DNA"/>
</dbReference>
<evidence type="ECO:0000313" key="4">
    <source>
        <dbReference type="Proteomes" id="UP001174694"/>
    </source>
</evidence>